<dbReference type="InterPro" id="IPR037185">
    <property type="entry name" value="EmrE-like"/>
</dbReference>
<keyword evidence="5 8" id="KW-1133">Transmembrane helix</keyword>
<reference evidence="10 11" key="1">
    <citation type="submission" date="2017-11" db="EMBL/GenBank/DDBJ databases">
        <title>Genome sequence of Pantoea cypripedii NE1.</title>
        <authorList>
            <person name="Nascimento F.X."/>
        </authorList>
    </citation>
    <scope>NUCLEOTIDE SEQUENCE [LARGE SCALE GENOMIC DNA]</scope>
    <source>
        <strain evidence="10 11">NE1</strain>
        <plasmid evidence="11">pne1b</plasmid>
    </source>
</reference>
<feature type="transmembrane region" description="Helical" evidence="8">
    <location>
        <begin position="247"/>
        <end position="266"/>
    </location>
</feature>
<evidence type="ECO:0000256" key="7">
    <source>
        <dbReference type="ARBA" id="ARBA00040595"/>
    </source>
</evidence>
<gene>
    <name evidence="10" type="ORF">CUN67_28540</name>
</gene>
<proteinExistence type="inferred from homology"/>
<evidence type="ECO:0000256" key="8">
    <source>
        <dbReference type="SAM" id="Phobius"/>
    </source>
</evidence>
<dbReference type="InterPro" id="IPR000620">
    <property type="entry name" value="EamA_dom"/>
</dbReference>
<dbReference type="SUPFAM" id="SSF103481">
    <property type="entry name" value="Multidrug resistance efflux transporter EmrE"/>
    <property type="match status" value="2"/>
</dbReference>
<evidence type="ECO:0000259" key="9">
    <source>
        <dbReference type="Pfam" id="PF00892"/>
    </source>
</evidence>
<dbReference type="InterPro" id="IPR050638">
    <property type="entry name" value="AA-Vitamin_Transporters"/>
</dbReference>
<protein>
    <recommendedName>
        <fullName evidence="7">Threonine/homoserine exporter RhtA</fullName>
    </recommendedName>
</protein>
<feature type="transmembrane region" description="Helical" evidence="8">
    <location>
        <begin position="101"/>
        <end position="119"/>
    </location>
</feature>
<dbReference type="PANTHER" id="PTHR32322:SF18">
    <property type="entry name" value="S-ADENOSYLMETHIONINE_S-ADENOSYLHOMOCYSTEINE TRANSPORTER"/>
    <property type="match status" value="1"/>
</dbReference>
<organism evidence="10 11">
    <name type="scientific">Pantoea cypripedii</name>
    <name type="common">Pectobacterium cypripedii</name>
    <name type="synonym">Erwinia cypripedii</name>
    <dbReference type="NCBI Taxonomy" id="55209"/>
    <lineage>
        <taxon>Bacteria</taxon>
        <taxon>Pseudomonadati</taxon>
        <taxon>Pseudomonadota</taxon>
        <taxon>Gammaproteobacteria</taxon>
        <taxon>Enterobacterales</taxon>
        <taxon>Erwiniaceae</taxon>
        <taxon>Pantoea</taxon>
    </lineage>
</organism>
<keyword evidence="6 8" id="KW-0472">Membrane</keyword>
<geneLocation type="plasmid" evidence="11">
    <name>pne1b</name>
</geneLocation>
<evidence type="ECO:0000256" key="5">
    <source>
        <dbReference type="ARBA" id="ARBA00022989"/>
    </source>
</evidence>
<sequence length="317" mass="34277">MTDNTKKTKGIILLVVAIILWGCNWPVMKAGLSHITPLWFSTLRFSSSALVLFLLQCATGKIRVPGRNEFPIIISVGVLQMMAFTALGCIAMSYLPAGKSAVLAYTTPLWVVPASVIFFREKLTTLQLSGACTGFIGILVLFNPLATDWHDISQLVANGLLLLASLCWAICILHLRRNRSRLNAFELAPWQMLLASLLLLPLTLVFEGGWSGDNSGALLAITLFVGPVATAFCFCAVNAASAWLSSVTLSSMMLFVPITGLIVSVITLHEDLPISLLAGSLLIALGIAIMTRKKGRQNHKGICVVENTSRSPIKERI</sequence>
<feature type="transmembrane region" description="Helical" evidence="8">
    <location>
        <begin position="272"/>
        <end position="290"/>
    </location>
</feature>
<feature type="transmembrane region" description="Helical" evidence="8">
    <location>
        <begin position="12"/>
        <end position="32"/>
    </location>
</feature>
<feature type="transmembrane region" description="Helical" evidence="8">
    <location>
        <begin position="187"/>
        <end position="206"/>
    </location>
</feature>
<feature type="transmembrane region" description="Helical" evidence="8">
    <location>
        <begin position="152"/>
        <end position="175"/>
    </location>
</feature>
<dbReference type="EMBL" id="CP024770">
    <property type="protein sequence ID" value="QGY32886.1"/>
    <property type="molecule type" value="Genomic_DNA"/>
</dbReference>
<keyword evidence="10" id="KW-0614">Plasmid</keyword>
<accession>A0A6B9GHJ7</accession>
<feature type="transmembrane region" description="Helical" evidence="8">
    <location>
        <begin position="126"/>
        <end position="146"/>
    </location>
</feature>
<dbReference type="GO" id="GO:0005886">
    <property type="term" value="C:plasma membrane"/>
    <property type="evidence" value="ECO:0007669"/>
    <property type="project" value="UniProtKB-SubCell"/>
</dbReference>
<evidence type="ECO:0000313" key="10">
    <source>
        <dbReference type="EMBL" id="QGY32886.1"/>
    </source>
</evidence>
<evidence type="ECO:0000313" key="11">
    <source>
        <dbReference type="Proteomes" id="UP000502005"/>
    </source>
</evidence>
<evidence type="ECO:0000256" key="6">
    <source>
        <dbReference type="ARBA" id="ARBA00023136"/>
    </source>
</evidence>
<comment type="similarity">
    <text evidence="2">Belongs to the drug/metabolite transporter (DMT) superfamily. 10 TMS drug/metabolite exporter (DME) (TC 2.A.7.3) family.</text>
</comment>
<evidence type="ECO:0000256" key="1">
    <source>
        <dbReference type="ARBA" id="ARBA00004651"/>
    </source>
</evidence>
<dbReference type="RefSeq" id="WP_208718807.1">
    <property type="nucleotide sequence ID" value="NZ_CP024770.1"/>
</dbReference>
<dbReference type="Pfam" id="PF00892">
    <property type="entry name" value="EamA"/>
    <property type="match status" value="2"/>
</dbReference>
<comment type="subcellular location">
    <subcellularLocation>
        <location evidence="1">Cell membrane</location>
        <topology evidence="1">Multi-pass membrane protein</topology>
    </subcellularLocation>
</comment>
<dbReference type="Proteomes" id="UP000502005">
    <property type="component" value="Plasmid pNE1B"/>
</dbReference>
<feature type="transmembrane region" description="Helical" evidence="8">
    <location>
        <begin position="218"/>
        <end position="240"/>
    </location>
</feature>
<name>A0A6B9GHJ7_PANCY</name>
<evidence type="ECO:0000256" key="2">
    <source>
        <dbReference type="ARBA" id="ARBA00009853"/>
    </source>
</evidence>
<feature type="transmembrane region" description="Helical" evidence="8">
    <location>
        <begin position="70"/>
        <end position="95"/>
    </location>
</feature>
<feature type="transmembrane region" description="Helical" evidence="8">
    <location>
        <begin position="38"/>
        <end position="58"/>
    </location>
</feature>
<evidence type="ECO:0000256" key="4">
    <source>
        <dbReference type="ARBA" id="ARBA00022692"/>
    </source>
</evidence>
<feature type="domain" description="EamA" evidence="9">
    <location>
        <begin position="160"/>
        <end position="291"/>
    </location>
</feature>
<keyword evidence="4 8" id="KW-0812">Transmembrane</keyword>
<keyword evidence="3" id="KW-1003">Cell membrane</keyword>
<feature type="domain" description="EamA" evidence="9">
    <location>
        <begin position="9"/>
        <end position="142"/>
    </location>
</feature>
<evidence type="ECO:0000256" key="3">
    <source>
        <dbReference type="ARBA" id="ARBA00022475"/>
    </source>
</evidence>
<dbReference type="AlphaFoldDB" id="A0A6B9GHJ7"/>
<dbReference type="PANTHER" id="PTHR32322">
    <property type="entry name" value="INNER MEMBRANE TRANSPORTER"/>
    <property type="match status" value="1"/>
</dbReference>